<feature type="domain" description="DUF4268" evidence="1">
    <location>
        <begin position="10"/>
        <end position="143"/>
    </location>
</feature>
<proteinExistence type="predicted"/>
<sequence>MYSKTEAAQLRQAFWTTFGQYMAPVPSAEGLPTNWINYKTGLKHVYFRMRADVRQASISIDLTHPDAGIRELFFAQFQELKTMLEESLGESWTWEADFVDENGQSVSRIYRELRPVNMFNRDDWPQLISFFKPRIIALDEFWSGAQYAFDDLR</sequence>
<dbReference type="AlphaFoldDB" id="A0A2M9BA28"/>
<reference evidence="2 3" key="1">
    <citation type="submission" date="2017-11" db="EMBL/GenBank/DDBJ databases">
        <title>Genomic Encyclopedia of Archaeal and Bacterial Type Strains, Phase II (KMG-II): From Individual Species to Whole Genera.</title>
        <authorList>
            <person name="Goeker M."/>
        </authorList>
    </citation>
    <scope>NUCLEOTIDE SEQUENCE [LARGE SCALE GENOMIC DNA]</scope>
    <source>
        <strain evidence="2 3">DSM 11115</strain>
    </source>
</reference>
<accession>A0A2M9BA28</accession>
<dbReference type="EMBL" id="PGFA01000002">
    <property type="protein sequence ID" value="PJJ54800.1"/>
    <property type="molecule type" value="Genomic_DNA"/>
</dbReference>
<evidence type="ECO:0000259" key="1">
    <source>
        <dbReference type="Pfam" id="PF14088"/>
    </source>
</evidence>
<dbReference type="RefSeq" id="WP_100337403.1">
    <property type="nucleotide sequence ID" value="NZ_PGFA01000002.1"/>
</dbReference>
<comment type="caution">
    <text evidence="2">The sequence shown here is derived from an EMBL/GenBank/DDBJ whole genome shotgun (WGS) entry which is preliminary data.</text>
</comment>
<dbReference type="Proteomes" id="UP000228535">
    <property type="component" value="Unassembled WGS sequence"/>
</dbReference>
<organism evidence="2 3">
    <name type="scientific">Hymenobacter chitinivorans DSM 11115</name>
    <dbReference type="NCBI Taxonomy" id="1121954"/>
    <lineage>
        <taxon>Bacteria</taxon>
        <taxon>Pseudomonadati</taxon>
        <taxon>Bacteroidota</taxon>
        <taxon>Cytophagia</taxon>
        <taxon>Cytophagales</taxon>
        <taxon>Hymenobacteraceae</taxon>
        <taxon>Hymenobacter</taxon>
    </lineage>
</organism>
<evidence type="ECO:0000313" key="3">
    <source>
        <dbReference type="Proteomes" id="UP000228535"/>
    </source>
</evidence>
<gene>
    <name evidence="2" type="ORF">CLV45_3146</name>
</gene>
<name>A0A2M9BA28_9BACT</name>
<dbReference type="Pfam" id="PF14088">
    <property type="entry name" value="DUF4268"/>
    <property type="match status" value="1"/>
</dbReference>
<evidence type="ECO:0000313" key="2">
    <source>
        <dbReference type="EMBL" id="PJJ54800.1"/>
    </source>
</evidence>
<dbReference type="InterPro" id="IPR025364">
    <property type="entry name" value="DUF4268"/>
</dbReference>
<protein>
    <submittedName>
        <fullName evidence="2">Uncharacterized protein DUF4268</fullName>
    </submittedName>
</protein>
<dbReference type="OrthoDB" id="1467516at2"/>
<keyword evidence="3" id="KW-1185">Reference proteome</keyword>